<dbReference type="Pfam" id="PF20412">
    <property type="entry name" value="RALGAPB_N"/>
    <property type="match status" value="1"/>
</dbReference>
<accession>A0AA35TLG5</accession>
<feature type="region of interest" description="Disordered" evidence="2">
    <location>
        <begin position="792"/>
        <end position="1025"/>
    </location>
</feature>
<dbReference type="PANTHER" id="PTHR10063">
    <property type="entry name" value="TUBERIN"/>
    <property type="match status" value="1"/>
</dbReference>
<dbReference type="GO" id="GO:0005096">
    <property type="term" value="F:GTPase activator activity"/>
    <property type="evidence" value="ECO:0007669"/>
    <property type="project" value="InterPro"/>
</dbReference>
<organism evidence="4 5">
    <name type="scientific">Geodia barretti</name>
    <name type="common">Barrett's horny sponge</name>
    <dbReference type="NCBI Taxonomy" id="519541"/>
    <lineage>
        <taxon>Eukaryota</taxon>
        <taxon>Metazoa</taxon>
        <taxon>Porifera</taxon>
        <taxon>Demospongiae</taxon>
        <taxon>Heteroscleromorpha</taxon>
        <taxon>Tetractinellida</taxon>
        <taxon>Astrophorina</taxon>
        <taxon>Geodiidae</taxon>
        <taxon>Geodia</taxon>
    </lineage>
</organism>
<feature type="compositionally biased region" description="Polar residues" evidence="2">
    <location>
        <begin position="814"/>
        <end position="827"/>
    </location>
</feature>
<feature type="region of interest" description="Disordered" evidence="2">
    <location>
        <begin position="337"/>
        <end position="369"/>
    </location>
</feature>
<evidence type="ECO:0000259" key="3">
    <source>
        <dbReference type="Pfam" id="PF20412"/>
    </source>
</evidence>
<feature type="region of interest" description="Disordered" evidence="2">
    <location>
        <begin position="707"/>
        <end position="778"/>
    </location>
</feature>
<feature type="compositionally biased region" description="Polar residues" evidence="2">
    <location>
        <begin position="723"/>
        <end position="741"/>
    </location>
</feature>
<keyword evidence="5" id="KW-1185">Reference proteome</keyword>
<dbReference type="PANTHER" id="PTHR10063:SF11">
    <property type="entry name" value="RHO GTPASE-ACTIVATING PROTEIN CG5521-RELATED"/>
    <property type="match status" value="1"/>
</dbReference>
<evidence type="ECO:0000256" key="2">
    <source>
        <dbReference type="SAM" id="MobiDB-lite"/>
    </source>
</evidence>
<evidence type="ECO:0000313" key="4">
    <source>
        <dbReference type="EMBL" id="CAI8050475.1"/>
    </source>
</evidence>
<keyword evidence="1" id="KW-0597">Phosphoprotein</keyword>
<dbReference type="InterPro" id="IPR027107">
    <property type="entry name" value="Tuberin/Ral-act_asu"/>
</dbReference>
<dbReference type="AlphaFoldDB" id="A0AA35TLG5"/>
<protein>
    <submittedName>
        <fullName evidence="4">Ral GTPase-activating protein subunit alpha-1</fullName>
    </submittedName>
</protein>
<feature type="compositionally biased region" description="Polar residues" evidence="2">
    <location>
        <begin position="907"/>
        <end position="917"/>
    </location>
</feature>
<dbReference type="GO" id="GO:0005737">
    <property type="term" value="C:cytoplasm"/>
    <property type="evidence" value="ECO:0007669"/>
    <property type="project" value="TreeGrafter"/>
</dbReference>
<dbReference type="InterPro" id="IPR046859">
    <property type="entry name" value="RGPA/RALGAPB_N"/>
</dbReference>
<name>A0AA35TLG5_GEOBA</name>
<dbReference type="EMBL" id="CASHTH010003871">
    <property type="protein sequence ID" value="CAI8050475.1"/>
    <property type="molecule type" value="Genomic_DNA"/>
</dbReference>
<feature type="domain" description="Ral GTPase-activating protein subunit alpha/beta N-terminal" evidence="3">
    <location>
        <begin position="570"/>
        <end position="690"/>
    </location>
</feature>
<sequence length="1025" mass="114226">MYRRRGRNEYDLAVKKFLEHGRDPGRRLKALRQAEEKAAEVTEVKQLYEKHSSVIFFIFYSYFGSLESAILEKANRGRGYSELHLRELRDTALPALERIIVYLPELIHKRFQYNSICLIIRKLLHPDNVLRLRQDGLRLLTLWLQALQNNAGDASMQLFASAVPHFPPQKTPLGLPSFSSPSSSSSSSSLHPHLSTHSLVERYGTYSSRDGAGLLSRRASSASVSGYREVVKIASLQPLHRSTYSGSLSAADHEAALQLINHLMESLTQQVGRLHWEDRVQHLHGFAFLFFLFKLFYLACLFKNFRTEAGIYVKPEPPEIKVTFDLKGKSRTLDALREESSLDQGTRPSPTDAMLPAPSGHSPSLRDRKRLHRSGGYRMSQVIKLDYDLSNPVYNEIKGIILTRILSWLQPGEAVSYAVSQLPPSSPLHPHPTPFAGPDLIARMWFTSRDNVSLLCEVFRQGFLGGVAQPVQVRKVVELYWGWVQGALGRELPPFMMPPSVWREESLLTVSSNTAEALSPISLQPWEVIIGYDGHDSSDVSAGRQCGLRMMIHHTSLVFLLPETEETRGEQLGLCRRILRFYQELVMTWTLDHSTWEYLLAVLLHLTLELLRGYPPQDKDSSLAGSLAAVLLKTLLVCYLRASMVTEVSPQLWDSLSNVLSSLTHWKEIIEHWKFVLDTMTRILAQSVYGLDLKDLPLQRLLKEEGMIGRRHRPPSAAPPELSPTNFNSFSDIKASTNTGSLPLGSRSAEERRSQAMRHKSRTVDIPQTPDSPQQGRRRYVSIPVDAGELFPLAVKTGGGSRKERSISEAKGPGSSQDIPARPSSSEGHYRTILEEGGEEEAKGILSPPISLPGTVLLGDTTETIANLSPPLSLQRSEREDEVDSSSGTHQEGRVEESLAISDDQTRSPTPEVQSPGLTFERGSSVEPLIEATTTSERPKEKTRRSLFGRNRNRSDSSLGGRGGEGRSRRKSASAAAAKVDRDLVFANESSEDPDTLLAGGRGRGCRGKESSGCGRWRERTASSI</sequence>
<feature type="compositionally biased region" description="Basic and acidic residues" evidence="2">
    <location>
        <begin position="1016"/>
        <end position="1025"/>
    </location>
</feature>
<evidence type="ECO:0000256" key="1">
    <source>
        <dbReference type="ARBA" id="ARBA00022553"/>
    </source>
</evidence>
<dbReference type="GO" id="GO:0005634">
    <property type="term" value="C:nucleus"/>
    <property type="evidence" value="ECO:0007669"/>
    <property type="project" value="InterPro"/>
</dbReference>
<feature type="compositionally biased region" description="Polar residues" evidence="2">
    <location>
        <begin position="861"/>
        <end position="875"/>
    </location>
</feature>
<reference evidence="4" key="1">
    <citation type="submission" date="2023-03" db="EMBL/GenBank/DDBJ databases">
        <authorList>
            <person name="Steffen K."/>
            <person name="Cardenas P."/>
        </authorList>
    </citation>
    <scope>NUCLEOTIDE SEQUENCE</scope>
</reference>
<gene>
    <name evidence="4" type="ORF">GBAR_LOCUS27725</name>
</gene>
<feature type="region of interest" description="Disordered" evidence="2">
    <location>
        <begin position="173"/>
        <end position="192"/>
    </location>
</feature>
<comment type="caution">
    <text evidence="4">The sequence shown here is derived from an EMBL/GenBank/DDBJ whole genome shotgun (WGS) entry which is preliminary data.</text>
</comment>
<dbReference type="Proteomes" id="UP001174909">
    <property type="component" value="Unassembled WGS sequence"/>
</dbReference>
<feature type="compositionally biased region" description="Low complexity" evidence="2">
    <location>
        <begin position="175"/>
        <end position="192"/>
    </location>
</feature>
<proteinExistence type="predicted"/>
<evidence type="ECO:0000313" key="5">
    <source>
        <dbReference type="Proteomes" id="UP001174909"/>
    </source>
</evidence>